<accession>A0A9R1W1M2</accession>
<gene>
    <name evidence="2" type="ORF">LSAT_V11C300152820</name>
</gene>
<comment type="caution">
    <text evidence="2">The sequence shown here is derived from an EMBL/GenBank/DDBJ whole genome shotgun (WGS) entry which is preliminary data.</text>
</comment>
<evidence type="ECO:0000256" key="1">
    <source>
        <dbReference type="SAM" id="MobiDB-lite"/>
    </source>
</evidence>
<dbReference type="EMBL" id="NBSK02000003">
    <property type="protein sequence ID" value="KAJ0215489.1"/>
    <property type="molecule type" value="Genomic_DNA"/>
</dbReference>
<organism evidence="2 3">
    <name type="scientific">Lactuca sativa</name>
    <name type="common">Garden lettuce</name>
    <dbReference type="NCBI Taxonomy" id="4236"/>
    <lineage>
        <taxon>Eukaryota</taxon>
        <taxon>Viridiplantae</taxon>
        <taxon>Streptophyta</taxon>
        <taxon>Embryophyta</taxon>
        <taxon>Tracheophyta</taxon>
        <taxon>Spermatophyta</taxon>
        <taxon>Magnoliopsida</taxon>
        <taxon>eudicotyledons</taxon>
        <taxon>Gunneridae</taxon>
        <taxon>Pentapetalae</taxon>
        <taxon>asterids</taxon>
        <taxon>campanulids</taxon>
        <taxon>Asterales</taxon>
        <taxon>Asteraceae</taxon>
        <taxon>Cichorioideae</taxon>
        <taxon>Cichorieae</taxon>
        <taxon>Lactucinae</taxon>
        <taxon>Lactuca</taxon>
    </lineage>
</organism>
<evidence type="ECO:0000313" key="3">
    <source>
        <dbReference type="Proteomes" id="UP000235145"/>
    </source>
</evidence>
<name>A0A9R1W1M2_LACSA</name>
<feature type="region of interest" description="Disordered" evidence="1">
    <location>
        <begin position="58"/>
        <end position="79"/>
    </location>
</feature>
<keyword evidence="3" id="KW-1185">Reference proteome</keyword>
<dbReference type="Proteomes" id="UP000235145">
    <property type="component" value="Unassembled WGS sequence"/>
</dbReference>
<proteinExistence type="predicted"/>
<reference evidence="2 3" key="1">
    <citation type="journal article" date="2017" name="Nat. Commun.">
        <title>Genome assembly with in vitro proximity ligation data and whole-genome triplication in lettuce.</title>
        <authorList>
            <person name="Reyes-Chin-Wo S."/>
            <person name="Wang Z."/>
            <person name="Yang X."/>
            <person name="Kozik A."/>
            <person name="Arikit S."/>
            <person name="Song C."/>
            <person name="Xia L."/>
            <person name="Froenicke L."/>
            <person name="Lavelle D.O."/>
            <person name="Truco M.J."/>
            <person name="Xia R."/>
            <person name="Zhu S."/>
            <person name="Xu C."/>
            <person name="Xu H."/>
            <person name="Xu X."/>
            <person name="Cox K."/>
            <person name="Korf I."/>
            <person name="Meyers B.C."/>
            <person name="Michelmore R.W."/>
        </authorList>
    </citation>
    <scope>NUCLEOTIDE SEQUENCE [LARGE SCALE GENOMIC DNA]</scope>
    <source>
        <strain evidence="3">cv. Salinas</strain>
        <tissue evidence="2">Seedlings</tissue>
    </source>
</reference>
<evidence type="ECO:0000313" key="2">
    <source>
        <dbReference type="EMBL" id="KAJ0215489.1"/>
    </source>
</evidence>
<sequence length="114" mass="12435">MACGHLTPQLYEIKSESSQDYVMGRRSKNELTQISEGDLVLGPGEDLLTTVIGPEYSGRTMAVGHDQGSRNHAPDDVSLGVQQNNCGSTPTLYSLDVIMVNECIYFPVSSRNNK</sequence>
<protein>
    <submittedName>
        <fullName evidence="2">Uncharacterized protein</fullName>
    </submittedName>
</protein>
<dbReference type="AlphaFoldDB" id="A0A9R1W1M2"/>